<proteinExistence type="predicted"/>
<accession>A0A849SB92</accession>
<name>A0A849SB92_UNCEI</name>
<evidence type="ECO:0000313" key="3">
    <source>
        <dbReference type="EMBL" id="NOT32632.1"/>
    </source>
</evidence>
<dbReference type="Proteomes" id="UP000580839">
    <property type="component" value="Unassembled WGS sequence"/>
</dbReference>
<organism evidence="3 4">
    <name type="scientific">Eiseniibacteriota bacterium</name>
    <dbReference type="NCBI Taxonomy" id="2212470"/>
    <lineage>
        <taxon>Bacteria</taxon>
        <taxon>Candidatus Eiseniibacteriota</taxon>
    </lineage>
</organism>
<dbReference type="Pfam" id="PF18902">
    <property type="entry name" value="DUF5658"/>
    <property type="match status" value="1"/>
</dbReference>
<feature type="transmembrane region" description="Helical" evidence="1">
    <location>
        <begin position="46"/>
        <end position="62"/>
    </location>
</feature>
<dbReference type="EMBL" id="JABFRW010000006">
    <property type="protein sequence ID" value="NOT32632.1"/>
    <property type="molecule type" value="Genomic_DNA"/>
</dbReference>
<dbReference type="InterPro" id="IPR043717">
    <property type="entry name" value="DUF5658"/>
</dbReference>
<keyword evidence="1" id="KW-0472">Membrane</keyword>
<reference evidence="3 4" key="1">
    <citation type="submission" date="2020-04" db="EMBL/GenBank/DDBJ databases">
        <title>Metagenomic profiling of ammonia- and methane-oxidizing microorganisms in a Dutch drinking water treatment plant.</title>
        <authorList>
            <person name="Poghosyan L."/>
            <person name="Leucker S."/>
        </authorList>
    </citation>
    <scope>NUCLEOTIDE SEQUENCE [LARGE SCALE GENOMIC DNA]</scope>
    <source>
        <strain evidence="3">S-RSF-IL-03</strain>
    </source>
</reference>
<evidence type="ECO:0000256" key="1">
    <source>
        <dbReference type="SAM" id="Phobius"/>
    </source>
</evidence>
<keyword evidence="1" id="KW-0812">Transmembrane</keyword>
<evidence type="ECO:0000313" key="4">
    <source>
        <dbReference type="Proteomes" id="UP000580839"/>
    </source>
</evidence>
<comment type="caution">
    <text evidence="3">The sequence shown here is derived from an EMBL/GenBank/DDBJ whole genome shotgun (WGS) entry which is preliminary data.</text>
</comment>
<gene>
    <name evidence="3" type="ORF">HOP12_00505</name>
</gene>
<feature type="transmembrane region" description="Helical" evidence="1">
    <location>
        <begin position="74"/>
        <end position="94"/>
    </location>
</feature>
<feature type="domain" description="DUF5658" evidence="2">
    <location>
        <begin position="11"/>
        <end position="97"/>
    </location>
</feature>
<evidence type="ECO:0000259" key="2">
    <source>
        <dbReference type="Pfam" id="PF18902"/>
    </source>
</evidence>
<protein>
    <recommendedName>
        <fullName evidence="2">DUF5658 domain-containing protein</fullName>
    </recommendedName>
</protein>
<sequence length="109" mass="11971">MFNMRIVLFLAILANSLDLVLTAFGIHLFGNREGNPLLSGMAHQHWIWFVIVKGIVVPALILRLHHMRRTSPTLASAGLALVTLALTVALGQWIGWMAGVLHVAAFTHL</sequence>
<keyword evidence="1" id="KW-1133">Transmembrane helix</keyword>
<dbReference type="AlphaFoldDB" id="A0A849SB92"/>